<evidence type="ECO:0000256" key="4">
    <source>
        <dbReference type="ARBA" id="ARBA00022794"/>
    </source>
</evidence>
<protein>
    <recommendedName>
        <fullName evidence="2">Transmembrane protein 107</fullName>
    </recommendedName>
</protein>
<dbReference type="InterPro" id="IPR029248">
    <property type="entry name" value="TMEM107"/>
</dbReference>
<evidence type="ECO:0000256" key="2">
    <source>
        <dbReference type="ARBA" id="ARBA00015652"/>
    </source>
</evidence>
<dbReference type="AlphaFoldDB" id="A0A8B9V9X4"/>
<sequence length="150" mass="16179">MSHLGGLGTVTGARDTHVRASLPLEFSEEEYTRVNTELLCALGLAAVLLAIEFGGFFTGVSMIQCKQELFSVGAHAAASITLCLALMDGWDLGGFWLLLGLCSAPPAITELLLLPAALGDALPFRPCLPRCPSETGLRPWRLRDQQLRKR</sequence>
<dbReference type="GO" id="GO:1904491">
    <property type="term" value="P:protein localization to ciliary transition zone"/>
    <property type="evidence" value="ECO:0007669"/>
    <property type="project" value="TreeGrafter"/>
</dbReference>
<dbReference type="PANTHER" id="PTHR34341:SF1">
    <property type="entry name" value="TRANSMEMBRANE PROTEIN 107"/>
    <property type="match status" value="1"/>
</dbReference>
<evidence type="ECO:0000313" key="9">
    <source>
        <dbReference type="Proteomes" id="UP000694549"/>
    </source>
</evidence>
<dbReference type="Ensembl" id="ENSAZOT00000019902.1">
    <property type="protein sequence ID" value="ENSAZOP00000018524.1"/>
    <property type="gene ID" value="ENSAZOG00000012039.1"/>
</dbReference>
<keyword evidence="6 7" id="KW-0472">Membrane</keyword>
<comment type="subcellular location">
    <subcellularLocation>
        <location evidence="1">Membrane</location>
        <topology evidence="1">Multi-pass membrane protein</topology>
    </subcellularLocation>
</comment>
<keyword evidence="5 7" id="KW-1133">Transmembrane helix</keyword>
<evidence type="ECO:0000256" key="1">
    <source>
        <dbReference type="ARBA" id="ARBA00004141"/>
    </source>
</evidence>
<evidence type="ECO:0000256" key="6">
    <source>
        <dbReference type="ARBA" id="ARBA00023136"/>
    </source>
</evidence>
<feature type="transmembrane region" description="Helical" evidence="7">
    <location>
        <begin position="93"/>
        <end position="114"/>
    </location>
</feature>
<organism evidence="8 9">
    <name type="scientific">Anas zonorhyncha</name>
    <name type="common">Eastern spot-billed duck</name>
    <dbReference type="NCBI Taxonomy" id="75864"/>
    <lineage>
        <taxon>Eukaryota</taxon>
        <taxon>Metazoa</taxon>
        <taxon>Chordata</taxon>
        <taxon>Craniata</taxon>
        <taxon>Vertebrata</taxon>
        <taxon>Euteleostomi</taxon>
        <taxon>Archelosauria</taxon>
        <taxon>Archosauria</taxon>
        <taxon>Dinosauria</taxon>
        <taxon>Saurischia</taxon>
        <taxon>Theropoda</taxon>
        <taxon>Coelurosauria</taxon>
        <taxon>Aves</taxon>
        <taxon>Neognathae</taxon>
        <taxon>Galloanserae</taxon>
        <taxon>Anseriformes</taxon>
        <taxon>Anatidae</taxon>
        <taxon>Anatinae</taxon>
        <taxon>Anas</taxon>
    </lineage>
</organism>
<dbReference type="GO" id="GO:1905515">
    <property type="term" value="P:non-motile cilium assembly"/>
    <property type="evidence" value="ECO:0007669"/>
    <property type="project" value="TreeGrafter"/>
</dbReference>
<reference evidence="8" key="1">
    <citation type="submission" date="2025-08" db="UniProtKB">
        <authorList>
            <consortium name="Ensembl"/>
        </authorList>
    </citation>
    <scope>IDENTIFICATION</scope>
</reference>
<evidence type="ECO:0000256" key="5">
    <source>
        <dbReference type="ARBA" id="ARBA00022989"/>
    </source>
</evidence>
<dbReference type="PANTHER" id="PTHR34341">
    <property type="entry name" value="TRANSMEMBRANE PROTEIN 107"/>
    <property type="match status" value="1"/>
</dbReference>
<evidence type="ECO:0000313" key="8">
    <source>
        <dbReference type="Ensembl" id="ENSAZOP00000018524.1"/>
    </source>
</evidence>
<reference evidence="8" key="2">
    <citation type="submission" date="2025-09" db="UniProtKB">
        <authorList>
            <consortium name="Ensembl"/>
        </authorList>
    </citation>
    <scope>IDENTIFICATION</scope>
</reference>
<feature type="transmembrane region" description="Helical" evidence="7">
    <location>
        <begin position="69"/>
        <end position="87"/>
    </location>
</feature>
<keyword evidence="3 7" id="KW-0812">Transmembrane</keyword>
<name>A0A8B9V9X4_9AVES</name>
<proteinExistence type="predicted"/>
<dbReference type="GO" id="GO:0036038">
    <property type="term" value="C:MKS complex"/>
    <property type="evidence" value="ECO:0007669"/>
    <property type="project" value="TreeGrafter"/>
</dbReference>
<dbReference type="Proteomes" id="UP000694549">
    <property type="component" value="Unplaced"/>
</dbReference>
<feature type="transmembrane region" description="Helical" evidence="7">
    <location>
        <begin position="36"/>
        <end position="57"/>
    </location>
</feature>
<dbReference type="Pfam" id="PF14995">
    <property type="entry name" value="TMEM107"/>
    <property type="match status" value="1"/>
</dbReference>
<keyword evidence="4" id="KW-0970">Cilium biogenesis/degradation</keyword>
<evidence type="ECO:0000256" key="3">
    <source>
        <dbReference type="ARBA" id="ARBA00022692"/>
    </source>
</evidence>
<evidence type="ECO:0000256" key="7">
    <source>
        <dbReference type="SAM" id="Phobius"/>
    </source>
</evidence>
<keyword evidence="9" id="KW-1185">Reference proteome</keyword>
<dbReference type="GO" id="GO:0016020">
    <property type="term" value="C:membrane"/>
    <property type="evidence" value="ECO:0007669"/>
    <property type="project" value="UniProtKB-SubCell"/>
</dbReference>
<accession>A0A8B9V9X4</accession>